<dbReference type="PANTHER" id="PTHR10738">
    <property type="entry name" value="PROTEIN ARGININE N-METHYLTRANSFERASE 5"/>
    <property type="match status" value="1"/>
</dbReference>
<dbReference type="Gene3D" id="2.70.160.11">
    <property type="entry name" value="Hnrnp arginine n-methyltransferase1"/>
    <property type="match status" value="1"/>
</dbReference>
<dbReference type="Pfam" id="PF17286">
    <property type="entry name" value="PRMT5_C"/>
    <property type="match status" value="1"/>
</dbReference>
<dbReference type="GO" id="GO:0003924">
    <property type="term" value="F:GTPase activity"/>
    <property type="evidence" value="ECO:0007669"/>
    <property type="project" value="InterPro"/>
</dbReference>
<reference evidence="8" key="1">
    <citation type="journal article" date="2014" name="Nat. Genet.">
        <title>Genome and transcriptome of the porcine whipworm Trichuris suis.</title>
        <authorList>
            <person name="Jex A.R."/>
            <person name="Nejsum P."/>
            <person name="Schwarz E.M."/>
            <person name="Hu L."/>
            <person name="Young N.D."/>
            <person name="Hall R.S."/>
            <person name="Korhonen P.K."/>
            <person name="Liao S."/>
            <person name="Thamsborg S."/>
            <person name="Xia J."/>
            <person name="Xu P."/>
            <person name="Wang S."/>
            <person name="Scheerlinck J.P."/>
            <person name="Hofmann A."/>
            <person name="Sternberg P.W."/>
            <person name="Wang J."/>
            <person name="Gasser R.B."/>
        </authorList>
    </citation>
    <scope>NUCLEOTIDE SEQUENCE [LARGE SCALE GENOMIC DNA]</scope>
    <source>
        <strain evidence="8">DCEP-RM93F</strain>
    </source>
</reference>
<evidence type="ECO:0000259" key="7">
    <source>
        <dbReference type="Pfam" id="PF17286"/>
    </source>
</evidence>
<dbReference type="Pfam" id="PF05185">
    <property type="entry name" value="PRMT5"/>
    <property type="match status" value="1"/>
</dbReference>
<name>A0A085ND29_9BILA</name>
<feature type="domain" description="PRMT5 oligomerisation" evidence="7">
    <location>
        <begin position="444"/>
        <end position="564"/>
    </location>
</feature>
<evidence type="ECO:0000256" key="2">
    <source>
        <dbReference type="ARBA" id="ARBA00022679"/>
    </source>
</evidence>
<evidence type="ECO:0000256" key="1">
    <source>
        <dbReference type="ARBA" id="ARBA00022603"/>
    </source>
</evidence>
<dbReference type="InterPro" id="IPR035075">
    <property type="entry name" value="PRMT5"/>
</dbReference>
<dbReference type="GO" id="GO:0005525">
    <property type="term" value="F:GTP binding"/>
    <property type="evidence" value="ECO:0007669"/>
    <property type="project" value="InterPro"/>
</dbReference>
<dbReference type="Gene3D" id="3.20.20.150">
    <property type="entry name" value="Divalent-metal-dependent TIM barrel enzymes"/>
    <property type="match status" value="1"/>
</dbReference>
<dbReference type="InterPro" id="IPR025799">
    <property type="entry name" value="Arg_MeTrfase"/>
</dbReference>
<dbReference type="SUPFAM" id="SSF53335">
    <property type="entry name" value="S-adenosyl-L-methionine-dependent methyltransferases"/>
    <property type="match status" value="1"/>
</dbReference>
<dbReference type="GO" id="GO:0032259">
    <property type="term" value="P:methylation"/>
    <property type="evidence" value="ECO:0007669"/>
    <property type="project" value="UniProtKB-KW"/>
</dbReference>
<evidence type="ECO:0000256" key="3">
    <source>
        <dbReference type="ARBA" id="ARBA00022691"/>
    </source>
</evidence>
<dbReference type="InterPro" id="IPR027417">
    <property type="entry name" value="P-loop_NTPase"/>
</dbReference>
<dbReference type="CDD" id="cd02440">
    <property type="entry name" value="AdoMet_MTases"/>
    <property type="match status" value="1"/>
</dbReference>
<dbReference type="GO" id="GO:0016274">
    <property type="term" value="F:protein-arginine N-methyltransferase activity"/>
    <property type="evidence" value="ECO:0007669"/>
    <property type="project" value="InterPro"/>
</dbReference>
<dbReference type="Gene3D" id="3.40.50.300">
    <property type="entry name" value="P-loop containing nucleotide triphosphate hydrolases"/>
    <property type="match status" value="1"/>
</dbReference>
<dbReference type="GO" id="GO:0005829">
    <property type="term" value="C:cytosol"/>
    <property type="evidence" value="ECO:0007669"/>
    <property type="project" value="TreeGrafter"/>
</dbReference>
<proteinExistence type="predicted"/>
<dbReference type="Proteomes" id="UP000030758">
    <property type="component" value="Unassembled WGS sequence"/>
</dbReference>
<dbReference type="PANTHER" id="PTHR10738:SF0">
    <property type="entry name" value="PROTEIN ARGININE N-METHYLTRANSFERASE 5"/>
    <property type="match status" value="1"/>
</dbReference>
<gene>
    <name evidence="8" type="ORF">M514_05257</name>
</gene>
<dbReference type="Gene3D" id="3.40.50.150">
    <property type="entry name" value="Vaccinia Virus protein VP39"/>
    <property type="match status" value="1"/>
</dbReference>
<evidence type="ECO:0000259" key="5">
    <source>
        <dbReference type="Pfam" id="PF05185"/>
    </source>
</evidence>
<dbReference type="PROSITE" id="PS51678">
    <property type="entry name" value="SAM_MT_PRMT"/>
    <property type="match status" value="1"/>
</dbReference>
<feature type="domain" description="PRMT5 TIM barrel" evidence="6">
    <location>
        <begin position="33"/>
        <end position="236"/>
    </location>
</feature>
<dbReference type="GO" id="GO:0006355">
    <property type="term" value="P:regulation of DNA-templated transcription"/>
    <property type="evidence" value="ECO:0007669"/>
    <property type="project" value="TreeGrafter"/>
</dbReference>
<dbReference type="SUPFAM" id="SSF52540">
    <property type="entry name" value="P-loop containing nucleoside triphosphate hydrolases"/>
    <property type="match status" value="1"/>
</dbReference>
<keyword evidence="2 4" id="KW-0808">Transferase</keyword>
<keyword evidence="3 4" id="KW-0949">S-adenosyl-L-methionine</keyword>
<organism evidence="8">
    <name type="scientific">Trichuris suis</name>
    <name type="common">pig whipworm</name>
    <dbReference type="NCBI Taxonomy" id="68888"/>
    <lineage>
        <taxon>Eukaryota</taxon>
        <taxon>Metazoa</taxon>
        <taxon>Ecdysozoa</taxon>
        <taxon>Nematoda</taxon>
        <taxon>Enoplea</taxon>
        <taxon>Dorylaimia</taxon>
        <taxon>Trichinellida</taxon>
        <taxon>Trichuridae</taxon>
        <taxon>Trichuris</taxon>
    </lineage>
</organism>
<dbReference type="GO" id="GO:0005634">
    <property type="term" value="C:nucleus"/>
    <property type="evidence" value="ECO:0007669"/>
    <property type="project" value="TreeGrafter"/>
</dbReference>
<accession>A0A085ND29</accession>
<dbReference type="InterPro" id="IPR029063">
    <property type="entry name" value="SAM-dependent_MTases_sf"/>
</dbReference>
<dbReference type="EMBL" id="KL367515">
    <property type="protein sequence ID" value="KFD67375.1"/>
    <property type="molecule type" value="Genomic_DNA"/>
</dbReference>
<dbReference type="InterPro" id="IPR035247">
    <property type="entry name" value="PRMT5_TIM"/>
</dbReference>
<dbReference type="InterPro" id="IPR001806">
    <property type="entry name" value="Small_GTPase"/>
</dbReference>
<protein>
    <recommendedName>
        <fullName evidence="9">Protein arginine N-methyltransferase</fullName>
    </recommendedName>
</protein>
<evidence type="ECO:0000313" key="8">
    <source>
        <dbReference type="EMBL" id="KFD67375.1"/>
    </source>
</evidence>
<dbReference type="Pfam" id="PF17285">
    <property type="entry name" value="PRMT5_TIM"/>
    <property type="match status" value="1"/>
</dbReference>
<keyword evidence="1 4" id="KW-0489">Methyltransferase</keyword>
<dbReference type="Pfam" id="PF00071">
    <property type="entry name" value="Ras"/>
    <property type="match status" value="1"/>
</dbReference>
<dbReference type="InterPro" id="IPR035248">
    <property type="entry name" value="PRMT5_C"/>
</dbReference>
<feature type="domain" description="PRMT5 arginine-N-methyltransferase" evidence="5">
    <location>
        <begin position="276"/>
        <end position="440"/>
    </location>
</feature>
<dbReference type="SMART" id="SM00173">
    <property type="entry name" value="RAS"/>
    <property type="match status" value="1"/>
</dbReference>
<dbReference type="AlphaFoldDB" id="A0A085ND29"/>
<evidence type="ECO:0008006" key="9">
    <source>
        <dbReference type="Google" id="ProtNLM"/>
    </source>
</evidence>
<evidence type="ECO:0000259" key="6">
    <source>
        <dbReference type="Pfam" id="PF17285"/>
    </source>
</evidence>
<sequence length="921" mass="103850">MTNQTCNSLAVGLVMPCSIPFHEVFEEALESGFTFVAAKLAHPRCCLDTSQRGNMLPFSIADKVMSSRNWELGVVGVISPWIDVDSDDATLAALSEQELRSELNYFDYLCVGGIMIELKKPCLNLARFLNSYLQQSVRSRRIKIYVRIPLVTVTGDGDPWEWWSLLKNMCEQSLSISAVLEIGLDLPDNFEVVDRWCGEMLDAVYVKNNIFLTGSKCGQPLVSLAHWNLLGKVFDHVDHAFMECETLSRELRDCSVYARAIHQVWDHFRCATKANQVYELYRDVVQIPLEPLGDDLRSETYEVFEGDCVKYRMYQNAFEKAVLDRCAAHSANSMVVMIVGAGRGPLVSVVLRVLSARRMMDVEVYAIEKNPSAIVSLNYANATCWDNRVKVVEGDMRSVDLPVKADIMISEMLGSFGDNELSPECLDGALHLLKEDGISIPCCYESFVSPAHAAKVTSQMASLSNANSQTDFVSFETMIVVKLHSHFVISSPKSVFRFAHPNRDQLSNNRYKRIHFVAPIDCVLGGFAGYFRANLYGDVFLSTVPSDHTPNMTSWFAMWIPLQPFSPPSLEDTYCKQITVCNNECMLWIMDTVEQDGKSSSRYISWADIFLLLYSVTDKDSFEYAENLLKEIRGHDHSICVRSHMVCLIGNKSDLERYRPTTQALAGSEDSWKICLMDIFAVDHLSRGPFCLGPFGRGPFRHGRFGRGHFVLDYLSWKLSRPTSEPIYRCEQVSGAISRWQRFNDIRMDMVETGRSSGNSFIGDCVSPHLYALAMEARDMVGCPCGRSGALRREVSKNQGAIMAAMYSAKFYEISVTEEYSTIKKLFRDLTEESLVNRERSSTLATQMSQKNQLWVNDTDGGDIIPSDGGILKTVIDRRSKSPSVKVYDSIKLRMPPALHQKKSSGLKILKLFQEKYKENS</sequence>
<evidence type="ECO:0000256" key="4">
    <source>
        <dbReference type="PROSITE-ProRule" id="PRU01015"/>
    </source>
</evidence>